<comment type="caution">
    <text evidence="3">The sequence shown here is derived from an EMBL/GenBank/DDBJ whole genome shotgun (WGS) entry which is preliminary data.</text>
</comment>
<evidence type="ECO:0000259" key="2">
    <source>
        <dbReference type="PROSITE" id="PS51767"/>
    </source>
</evidence>
<dbReference type="InterPro" id="IPR033121">
    <property type="entry name" value="PEPTIDASE_A1"/>
</dbReference>
<dbReference type="Proteomes" id="UP001140560">
    <property type="component" value="Unassembled WGS sequence"/>
</dbReference>
<dbReference type="SUPFAM" id="SSF50630">
    <property type="entry name" value="Acid proteases"/>
    <property type="match status" value="1"/>
</dbReference>
<dbReference type="AlphaFoldDB" id="A0A9W8YBG1"/>
<protein>
    <recommendedName>
        <fullName evidence="2">Peptidase A1 domain-containing protein</fullName>
    </recommendedName>
</protein>
<evidence type="ECO:0000313" key="3">
    <source>
        <dbReference type="EMBL" id="KAJ4372439.1"/>
    </source>
</evidence>
<dbReference type="PROSITE" id="PS51767">
    <property type="entry name" value="PEPTIDASE_A1"/>
    <property type="match status" value="1"/>
</dbReference>
<sequence length="286" mass="30601">MRLVALLPVLTSASLDSRTVLSLNRRQQSKIKPITLTKFGVTFEAEVQVNNRTFFLISDTDSSDLWVPVADFQCVNSTSGQDVSQEECQFGGTYQVPNSTEYVANQTLGVQYGTGLALGKVAYADVTLNGKVGLVDRTDDLGDGIGSGVLGLGFPALTSAHPGTELDNNTLPVNRVPYDPVSVSMYKQGLVESWYSFAIERPPKNATSGPGGWLGLGEMPPVAHPDDWAIKPIEVTDGLPDELTGWKRQITPMTLSVDGVTWGNPSSNSSVTNSTTFQAVVDTGTL</sequence>
<dbReference type="GO" id="GO:0006508">
    <property type="term" value="P:proteolysis"/>
    <property type="evidence" value="ECO:0007669"/>
    <property type="project" value="InterPro"/>
</dbReference>
<dbReference type="InterPro" id="IPR034164">
    <property type="entry name" value="Pepsin-like_dom"/>
</dbReference>
<comment type="similarity">
    <text evidence="1">Belongs to the peptidase A1 family.</text>
</comment>
<dbReference type="PANTHER" id="PTHR47966">
    <property type="entry name" value="BETA-SITE APP-CLEAVING ENZYME, ISOFORM A-RELATED"/>
    <property type="match status" value="1"/>
</dbReference>
<dbReference type="Gene3D" id="2.40.70.10">
    <property type="entry name" value="Acid Proteases"/>
    <property type="match status" value="2"/>
</dbReference>
<proteinExistence type="inferred from homology"/>
<accession>A0A9W8YBG1</accession>
<dbReference type="GO" id="GO:0000324">
    <property type="term" value="C:fungal-type vacuole"/>
    <property type="evidence" value="ECO:0007669"/>
    <property type="project" value="TreeGrafter"/>
</dbReference>
<dbReference type="Pfam" id="PF00026">
    <property type="entry name" value="Asp"/>
    <property type="match status" value="1"/>
</dbReference>
<dbReference type="OrthoDB" id="15189at2759"/>
<dbReference type="InterPro" id="IPR001461">
    <property type="entry name" value="Aspartic_peptidase_A1"/>
</dbReference>
<feature type="domain" description="Peptidase A1" evidence="2">
    <location>
        <begin position="43"/>
        <end position="286"/>
    </location>
</feature>
<reference evidence="3" key="1">
    <citation type="submission" date="2022-10" db="EMBL/GenBank/DDBJ databases">
        <title>Tapping the CABI collections for fungal endophytes: first genome assemblies for Collariella, Neodidymelliopsis, Ascochyta clinopodiicola, Didymella pomorum, Didymosphaeria variabile, Neocosmospora piperis and Neocucurbitaria cava.</title>
        <authorList>
            <person name="Hill R."/>
        </authorList>
    </citation>
    <scope>NUCLEOTIDE SEQUENCE</scope>
    <source>
        <strain evidence="3">IMI 356814</strain>
    </source>
</reference>
<evidence type="ECO:0000256" key="1">
    <source>
        <dbReference type="ARBA" id="ARBA00007447"/>
    </source>
</evidence>
<dbReference type="InterPro" id="IPR021109">
    <property type="entry name" value="Peptidase_aspartic_dom_sf"/>
</dbReference>
<evidence type="ECO:0000313" key="4">
    <source>
        <dbReference type="Proteomes" id="UP001140560"/>
    </source>
</evidence>
<dbReference type="EMBL" id="JAPEUY010000006">
    <property type="protein sequence ID" value="KAJ4372439.1"/>
    <property type="molecule type" value="Genomic_DNA"/>
</dbReference>
<keyword evidence="4" id="KW-1185">Reference proteome</keyword>
<gene>
    <name evidence="3" type="ORF">N0V83_004213</name>
</gene>
<dbReference type="PANTHER" id="PTHR47966:SF47">
    <property type="entry name" value="ENDOPEPTIDASE, PUTATIVE (AFU_ORTHOLOGUE AFUA_3G01220)-RELATED"/>
    <property type="match status" value="1"/>
</dbReference>
<dbReference type="CDD" id="cd05471">
    <property type="entry name" value="pepsin_like"/>
    <property type="match status" value="1"/>
</dbReference>
<name>A0A9W8YBG1_9PLEO</name>
<dbReference type="GO" id="GO:0004190">
    <property type="term" value="F:aspartic-type endopeptidase activity"/>
    <property type="evidence" value="ECO:0007669"/>
    <property type="project" value="InterPro"/>
</dbReference>
<organism evidence="3 4">
    <name type="scientific">Neocucurbitaria cava</name>
    <dbReference type="NCBI Taxonomy" id="798079"/>
    <lineage>
        <taxon>Eukaryota</taxon>
        <taxon>Fungi</taxon>
        <taxon>Dikarya</taxon>
        <taxon>Ascomycota</taxon>
        <taxon>Pezizomycotina</taxon>
        <taxon>Dothideomycetes</taxon>
        <taxon>Pleosporomycetidae</taxon>
        <taxon>Pleosporales</taxon>
        <taxon>Pleosporineae</taxon>
        <taxon>Cucurbitariaceae</taxon>
        <taxon>Neocucurbitaria</taxon>
    </lineage>
</organism>